<evidence type="ECO:0000256" key="2">
    <source>
        <dbReference type="ARBA" id="ARBA00022737"/>
    </source>
</evidence>
<dbReference type="InterPro" id="IPR036388">
    <property type="entry name" value="WH-like_DNA-bd_sf"/>
</dbReference>
<evidence type="ECO:0000313" key="7">
    <source>
        <dbReference type="Proteomes" id="UP000198304"/>
    </source>
</evidence>
<dbReference type="SUPFAM" id="SSF63520">
    <property type="entry name" value="PTS-regulatory domain, PRD"/>
    <property type="match status" value="2"/>
</dbReference>
<dbReference type="InterPro" id="IPR050661">
    <property type="entry name" value="BglG_antiterminators"/>
</dbReference>
<sequence length="695" mass="80405">MLDNRKLQILREIMNANKGIHIKNLQEKMKVSRRTIYYDIKMINYWLETNGLDAINTSRQSGFSINLEKEKAIEELLPVINEYEYEPSADERMALILILITCTSSKYGIQELSDLTNVARSTCLKDIKNCSEFLKKFEVGLDYDRVAGYYLLGNEMSVRKSIAYAITLLLDHFHAELLNEKLRRALNNVEMDLNIGHSIDFFKEALMQTESILERKFNDRMLRFISYYLGLITFRIRREIFVDYPQEEGVQVKHAKEYTAAQVVCTKMKERFSMNLNDGEFVHVAIQLLCASLDAYYVNQPNDLSTMIKNEIIPDLIREFEILSCIVFENKPDLQKNLYVHFLPAYYRAVYQIHVENPIKDEIIMDYGEIYSLTKRALRPTEVRLGITFNESETTYFAMHFGSWFKNQGLNLNTKNIAVVCPSGIATSNFIAKQIVNLVPDECNVRTYSFREFESKKPKVDLVVSTSYLNRLTNALCVTPIITSDDKKEILNRLGYTRKTFYKNEIVHDMLNIVEKYCEVKDMEMLVNELKNYFSDDLTLHEEVTYKPMLSELIISDHIRIVEQASDWKEAIKMASEPLLNRKYINQEYVDAMIDTVVNVGPYFVIGPRIAIPHARPENGVNKLSMSLLKLNQDVDFNDDEEHSVNLIIILAAEDNSSHLKALSQLTTLLSRPEEVEAIMKAESVAAILSVIEKY</sequence>
<dbReference type="SUPFAM" id="SSF52794">
    <property type="entry name" value="PTS system IIB component-like"/>
    <property type="match status" value="1"/>
</dbReference>
<dbReference type="PANTHER" id="PTHR30185:SF9">
    <property type="entry name" value="MANNITOL-SPECIFIC PHOSPHOTRANSFERASE ENZYME IIA COMPONENT"/>
    <property type="match status" value="1"/>
</dbReference>
<dbReference type="InterPro" id="IPR002178">
    <property type="entry name" value="PTS_EIIA_type-2_dom"/>
</dbReference>
<dbReference type="InterPro" id="IPR013011">
    <property type="entry name" value="PTS_EIIB_2"/>
</dbReference>
<feature type="domain" description="PRD" evidence="5">
    <location>
        <begin position="304"/>
        <end position="411"/>
    </location>
</feature>
<feature type="domain" description="PTS EIIA type-2" evidence="3">
    <location>
        <begin position="552"/>
        <end position="695"/>
    </location>
</feature>
<dbReference type="PROSITE" id="PS00372">
    <property type="entry name" value="PTS_EIIA_TYPE_2_HIS"/>
    <property type="match status" value="1"/>
</dbReference>
<dbReference type="SUPFAM" id="SSF55804">
    <property type="entry name" value="Phoshotransferase/anion transport protein"/>
    <property type="match status" value="1"/>
</dbReference>
<name>A0A239F734_9FIRM</name>
<dbReference type="PANTHER" id="PTHR30185">
    <property type="entry name" value="CRYPTIC BETA-GLUCOSIDE BGL OPERON ANTITERMINATOR"/>
    <property type="match status" value="1"/>
</dbReference>
<dbReference type="Pfam" id="PF00874">
    <property type="entry name" value="PRD"/>
    <property type="match status" value="2"/>
</dbReference>
<dbReference type="EMBL" id="FZOJ01000012">
    <property type="protein sequence ID" value="SNS51894.1"/>
    <property type="molecule type" value="Genomic_DNA"/>
</dbReference>
<dbReference type="InterPro" id="IPR011608">
    <property type="entry name" value="PRD"/>
</dbReference>
<evidence type="ECO:0000259" key="3">
    <source>
        <dbReference type="PROSITE" id="PS51094"/>
    </source>
</evidence>
<evidence type="ECO:0000259" key="5">
    <source>
        <dbReference type="PROSITE" id="PS51372"/>
    </source>
</evidence>
<proteinExistence type="predicted"/>
<keyword evidence="7" id="KW-1185">Reference proteome</keyword>
<gene>
    <name evidence="6" type="ORF">SAMN05446037_10128</name>
</gene>
<dbReference type="Gene3D" id="3.40.930.10">
    <property type="entry name" value="Mannitol-specific EII, Chain A"/>
    <property type="match status" value="1"/>
</dbReference>
<keyword evidence="2" id="KW-0677">Repeat</keyword>
<dbReference type="InterPro" id="IPR036095">
    <property type="entry name" value="PTS_EIIB-like_sf"/>
</dbReference>
<feature type="domain" description="PRD" evidence="5">
    <location>
        <begin position="193"/>
        <end position="298"/>
    </location>
</feature>
<dbReference type="GO" id="GO:0006355">
    <property type="term" value="P:regulation of DNA-templated transcription"/>
    <property type="evidence" value="ECO:0007669"/>
    <property type="project" value="InterPro"/>
</dbReference>
<dbReference type="PROSITE" id="PS51099">
    <property type="entry name" value="PTS_EIIB_TYPE_2"/>
    <property type="match status" value="1"/>
</dbReference>
<dbReference type="Pfam" id="PF08279">
    <property type="entry name" value="HTH_11"/>
    <property type="match status" value="1"/>
</dbReference>
<organism evidence="6 7">
    <name type="scientific">Anaerovirgula multivorans</name>
    <dbReference type="NCBI Taxonomy" id="312168"/>
    <lineage>
        <taxon>Bacteria</taxon>
        <taxon>Bacillati</taxon>
        <taxon>Bacillota</taxon>
        <taxon>Clostridia</taxon>
        <taxon>Peptostreptococcales</taxon>
        <taxon>Natronincolaceae</taxon>
        <taxon>Anaerovirgula</taxon>
    </lineage>
</organism>
<evidence type="ECO:0000313" key="6">
    <source>
        <dbReference type="EMBL" id="SNS51894.1"/>
    </source>
</evidence>
<dbReference type="GO" id="GO:0008982">
    <property type="term" value="F:protein-N(PI)-phosphohistidine-sugar phosphotransferase activity"/>
    <property type="evidence" value="ECO:0007669"/>
    <property type="project" value="InterPro"/>
</dbReference>
<dbReference type="CDD" id="cd00211">
    <property type="entry name" value="PTS_IIA_fru"/>
    <property type="match status" value="1"/>
</dbReference>
<dbReference type="AlphaFoldDB" id="A0A239F734"/>
<evidence type="ECO:0000259" key="4">
    <source>
        <dbReference type="PROSITE" id="PS51099"/>
    </source>
</evidence>
<dbReference type="Pfam" id="PF00359">
    <property type="entry name" value="PTS_EIIA_2"/>
    <property type="match status" value="1"/>
</dbReference>
<keyword evidence="1" id="KW-0808">Transferase</keyword>
<evidence type="ECO:0000256" key="1">
    <source>
        <dbReference type="ARBA" id="ARBA00022679"/>
    </source>
</evidence>
<dbReference type="Proteomes" id="UP000198304">
    <property type="component" value="Unassembled WGS sequence"/>
</dbReference>
<dbReference type="InterPro" id="IPR036634">
    <property type="entry name" value="PRD_sf"/>
</dbReference>
<dbReference type="Gene3D" id="1.10.1790.10">
    <property type="entry name" value="PRD domain"/>
    <property type="match status" value="2"/>
</dbReference>
<dbReference type="PROSITE" id="PS51094">
    <property type="entry name" value="PTS_EIIA_TYPE_2"/>
    <property type="match status" value="1"/>
</dbReference>
<reference evidence="6 7" key="1">
    <citation type="submission" date="2017-06" db="EMBL/GenBank/DDBJ databases">
        <authorList>
            <person name="Kim H.J."/>
            <person name="Triplett B.A."/>
        </authorList>
    </citation>
    <scope>NUCLEOTIDE SEQUENCE [LARGE SCALE GENOMIC DNA]</scope>
    <source>
        <strain evidence="6 7">SCA</strain>
    </source>
</reference>
<dbReference type="Gene3D" id="1.10.10.10">
    <property type="entry name" value="Winged helix-like DNA-binding domain superfamily/Winged helix DNA-binding domain"/>
    <property type="match status" value="1"/>
</dbReference>
<dbReference type="InterPro" id="IPR013196">
    <property type="entry name" value="HTH_11"/>
</dbReference>
<feature type="domain" description="PTS EIIB type-2" evidence="4">
    <location>
        <begin position="415"/>
        <end position="502"/>
    </location>
</feature>
<accession>A0A239F734</accession>
<dbReference type="Gene3D" id="3.40.50.2300">
    <property type="match status" value="1"/>
</dbReference>
<dbReference type="PROSITE" id="PS51372">
    <property type="entry name" value="PRD_2"/>
    <property type="match status" value="2"/>
</dbReference>
<dbReference type="CDD" id="cd05568">
    <property type="entry name" value="PTS_IIB_bgl_like"/>
    <property type="match status" value="1"/>
</dbReference>
<dbReference type="GO" id="GO:0009401">
    <property type="term" value="P:phosphoenolpyruvate-dependent sugar phosphotransferase system"/>
    <property type="evidence" value="ECO:0007669"/>
    <property type="project" value="InterPro"/>
</dbReference>
<protein>
    <submittedName>
        <fullName evidence="6">Transcriptional antiterminator</fullName>
    </submittedName>
</protein>
<dbReference type="InterPro" id="IPR016152">
    <property type="entry name" value="PTrfase/Anion_transptr"/>
</dbReference>
<dbReference type="RefSeq" id="WP_176431366.1">
    <property type="nucleotide sequence ID" value="NZ_FZOJ01000012.1"/>
</dbReference>